<dbReference type="EMBL" id="WVUD01000001">
    <property type="protein sequence ID" value="MYL81647.1"/>
    <property type="molecule type" value="Genomic_DNA"/>
</dbReference>
<reference evidence="1 2" key="1">
    <citation type="submission" date="2020-01" db="EMBL/GenBank/DDBJ databases">
        <title>Genome sequence of Desulfovibrio aerotolerans DSM 16695(T).</title>
        <authorList>
            <person name="Karnachuk O."/>
            <person name="Avakyan M."/>
            <person name="Mardanov A."/>
            <person name="Kadnikov V."/>
            <person name="Ravin N."/>
        </authorList>
    </citation>
    <scope>NUCLEOTIDE SEQUENCE [LARGE SCALE GENOMIC DNA]</scope>
    <source>
        <strain evidence="1 2">DSM 16695</strain>
    </source>
</reference>
<gene>
    <name evidence="1" type="ORF">GTA51_00650</name>
</gene>
<dbReference type="AlphaFoldDB" id="A0A7C9IR24"/>
<dbReference type="OrthoDB" id="9795789at2"/>
<dbReference type="Pfam" id="PF05014">
    <property type="entry name" value="Nuc_deoxyrib_tr"/>
    <property type="match status" value="1"/>
</dbReference>
<dbReference type="Proteomes" id="UP000482487">
    <property type="component" value="Unassembled WGS sequence"/>
</dbReference>
<dbReference type="RefSeq" id="WP_160957834.1">
    <property type="nucleotide sequence ID" value="NZ_WVUD01000001.1"/>
</dbReference>
<evidence type="ECO:0000313" key="1">
    <source>
        <dbReference type="EMBL" id="MYL81647.1"/>
    </source>
</evidence>
<evidence type="ECO:0000313" key="2">
    <source>
        <dbReference type="Proteomes" id="UP000482487"/>
    </source>
</evidence>
<dbReference type="GO" id="GO:0016740">
    <property type="term" value="F:transferase activity"/>
    <property type="evidence" value="ECO:0007669"/>
    <property type="project" value="UniProtKB-KW"/>
</dbReference>
<keyword evidence="1" id="KW-0808">Transferase</keyword>
<protein>
    <submittedName>
        <fullName evidence="1">Nucleoside 2-deoxyribosyltransferase</fullName>
    </submittedName>
</protein>
<dbReference type="Gene3D" id="3.40.50.450">
    <property type="match status" value="1"/>
</dbReference>
<sequence length="144" mass="15343">MRVYLAGPLFTLAERRFMAHLRDLAGALPGVSPLWPGDLFVNDDLAGLGPAAKSHIFQGCLTALLGCDLVVAVLDGPSVDDGTAWEAGYAYARGLPVWGLRTDFRSAGDTAQSLVNCMIECSCARIFRDVEALLAALATSCRVR</sequence>
<keyword evidence="2" id="KW-1185">Reference proteome</keyword>
<proteinExistence type="predicted"/>
<dbReference type="InterPro" id="IPR007710">
    <property type="entry name" value="Nucleoside_deoxyribTrfase"/>
</dbReference>
<organism evidence="1 2">
    <name type="scientific">Solidesulfovibrio aerotolerans</name>
    <dbReference type="NCBI Taxonomy" id="295255"/>
    <lineage>
        <taxon>Bacteria</taxon>
        <taxon>Pseudomonadati</taxon>
        <taxon>Thermodesulfobacteriota</taxon>
        <taxon>Desulfovibrionia</taxon>
        <taxon>Desulfovibrionales</taxon>
        <taxon>Desulfovibrionaceae</taxon>
        <taxon>Solidesulfovibrio</taxon>
    </lineage>
</organism>
<accession>A0A7C9IR24</accession>
<name>A0A7C9IR24_9BACT</name>
<dbReference type="SUPFAM" id="SSF52309">
    <property type="entry name" value="N-(deoxy)ribosyltransferase-like"/>
    <property type="match status" value="1"/>
</dbReference>
<comment type="caution">
    <text evidence="1">The sequence shown here is derived from an EMBL/GenBank/DDBJ whole genome shotgun (WGS) entry which is preliminary data.</text>
</comment>